<feature type="transmembrane region" description="Helical" evidence="6">
    <location>
        <begin position="391"/>
        <end position="412"/>
    </location>
</feature>
<dbReference type="InterPro" id="IPR020846">
    <property type="entry name" value="MFS_dom"/>
</dbReference>
<feature type="transmembrane region" description="Helical" evidence="6">
    <location>
        <begin position="254"/>
        <end position="272"/>
    </location>
</feature>
<evidence type="ECO:0000256" key="3">
    <source>
        <dbReference type="ARBA" id="ARBA00022989"/>
    </source>
</evidence>
<evidence type="ECO:0000256" key="1">
    <source>
        <dbReference type="ARBA" id="ARBA00004141"/>
    </source>
</evidence>
<feature type="transmembrane region" description="Helical" evidence="6">
    <location>
        <begin position="152"/>
        <end position="172"/>
    </location>
</feature>
<dbReference type="GO" id="GO:0022857">
    <property type="term" value="F:transmembrane transporter activity"/>
    <property type="evidence" value="ECO:0007669"/>
    <property type="project" value="InterPro"/>
</dbReference>
<sequence length="548" mass="58155">MTHAFEDNAASRIHSNSLIGTNIMGDVKVLPHPAVEEASTHNAEDTTNNEPPTIPTWRLTLLIISLCIGLFLSLLDTSIVATALYSISIDFDATRSSTWVALSYTLTYLGFAVPFANLSDVIGRKHAWLLAFILFFAFSLACGFAKTLDQLVGFRAVQGVGGSGLYSLTMILLPEIVEERKKKWIGAVAGLVVAVAGVMGPVVGGVVTRYTTWRWVFWINGPIGVVAAILLLLTWPGEDMMKHPPRRSWKRLDFLGSFLLIAASVFVVFAFQQAGVTPNSWTKAIFLAPLLIGLLCWIILFAWELFASTHSISAILPPRLLKRRIYTSAVIVTTLTGFANFIAIYSLPLHFQIVNGTSSLTAGVALLPMLASAAIGSMLGGLTAAHSFPALATASALMALGSGLLSTLSLHHGVQAKIYGFEVLLGLGLGLSISSSTLLAATSCEIGDHAVAQGIVAQARVLGGSIGIAASSAILGVMSTRKTSLGQVVDERVAYADAFSKTMWVSAVVACVALIFSVGTYKKAEKKQEVSGEEAVTEGHEGGSEKTV</sequence>
<dbReference type="AlphaFoldDB" id="A0A4V4IRD4"/>
<dbReference type="InterPro" id="IPR011701">
    <property type="entry name" value="MFS"/>
</dbReference>
<feature type="transmembrane region" description="Helical" evidence="6">
    <location>
        <begin position="59"/>
        <end position="87"/>
    </location>
</feature>
<evidence type="ECO:0000256" key="5">
    <source>
        <dbReference type="SAM" id="MobiDB-lite"/>
    </source>
</evidence>
<feature type="transmembrane region" description="Helical" evidence="6">
    <location>
        <begin position="99"/>
        <end position="116"/>
    </location>
</feature>
<dbReference type="InterPro" id="IPR036259">
    <property type="entry name" value="MFS_trans_sf"/>
</dbReference>
<gene>
    <name evidence="8" type="ORF">D6D19_05649</name>
</gene>
<dbReference type="Gene3D" id="1.20.1250.20">
    <property type="entry name" value="MFS general substrate transporter like domains"/>
    <property type="match status" value="1"/>
</dbReference>
<evidence type="ECO:0000313" key="9">
    <source>
        <dbReference type="Proteomes" id="UP000308802"/>
    </source>
</evidence>
<name>A0A4V4IRD4_AURPU</name>
<feature type="region of interest" description="Disordered" evidence="5">
    <location>
        <begin position="528"/>
        <end position="548"/>
    </location>
</feature>
<comment type="subcellular location">
    <subcellularLocation>
        <location evidence="1">Membrane</location>
        <topology evidence="1">Multi-pass membrane protein</topology>
    </subcellularLocation>
</comment>
<reference evidence="8 9" key="1">
    <citation type="submission" date="2018-10" db="EMBL/GenBank/DDBJ databases">
        <title>Fifty Aureobasidium pullulans genomes reveal a recombining polyextremotolerant generalist.</title>
        <authorList>
            <person name="Gostincar C."/>
            <person name="Turk M."/>
            <person name="Zajc J."/>
            <person name="Gunde-Cimerman N."/>
        </authorList>
    </citation>
    <scope>NUCLEOTIDE SEQUENCE [LARGE SCALE GENOMIC DNA]</scope>
    <source>
        <strain evidence="8 9">EXF-10659</strain>
    </source>
</reference>
<keyword evidence="4 6" id="KW-0472">Membrane</keyword>
<accession>A0A4V4IRD4</accession>
<comment type="caution">
    <text evidence="8">The sequence shown here is derived from an EMBL/GenBank/DDBJ whole genome shotgun (WGS) entry which is preliminary data.</text>
</comment>
<dbReference type="SUPFAM" id="SSF103473">
    <property type="entry name" value="MFS general substrate transporter"/>
    <property type="match status" value="2"/>
</dbReference>
<dbReference type="PRINTS" id="PR01036">
    <property type="entry name" value="TCRTETB"/>
</dbReference>
<feature type="transmembrane region" description="Helical" evidence="6">
    <location>
        <begin position="498"/>
        <end position="518"/>
    </location>
</feature>
<keyword evidence="3 6" id="KW-1133">Transmembrane helix</keyword>
<dbReference type="Gene3D" id="1.20.1720.10">
    <property type="entry name" value="Multidrug resistance protein D"/>
    <property type="match status" value="1"/>
</dbReference>
<feature type="transmembrane region" description="Helical" evidence="6">
    <location>
        <begin position="418"/>
        <end position="441"/>
    </location>
</feature>
<evidence type="ECO:0000256" key="2">
    <source>
        <dbReference type="ARBA" id="ARBA00022692"/>
    </source>
</evidence>
<evidence type="ECO:0000256" key="4">
    <source>
        <dbReference type="ARBA" id="ARBA00023136"/>
    </source>
</evidence>
<evidence type="ECO:0000313" key="8">
    <source>
        <dbReference type="EMBL" id="THW73427.1"/>
    </source>
</evidence>
<dbReference type="Pfam" id="PF07690">
    <property type="entry name" value="MFS_1"/>
    <property type="match status" value="1"/>
</dbReference>
<feature type="domain" description="Major facilitator superfamily (MFS) profile" evidence="7">
    <location>
        <begin position="62"/>
        <end position="525"/>
    </location>
</feature>
<feature type="transmembrane region" description="Helical" evidence="6">
    <location>
        <begin position="359"/>
        <end position="379"/>
    </location>
</feature>
<dbReference type="GO" id="GO:0005886">
    <property type="term" value="C:plasma membrane"/>
    <property type="evidence" value="ECO:0007669"/>
    <property type="project" value="TreeGrafter"/>
</dbReference>
<evidence type="ECO:0000259" key="7">
    <source>
        <dbReference type="PROSITE" id="PS50850"/>
    </source>
</evidence>
<feature type="transmembrane region" description="Helical" evidence="6">
    <location>
        <begin position="461"/>
        <end position="478"/>
    </location>
</feature>
<evidence type="ECO:0000256" key="6">
    <source>
        <dbReference type="SAM" id="Phobius"/>
    </source>
</evidence>
<feature type="transmembrane region" description="Helical" evidence="6">
    <location>
        <begin position="128"/>
        <end position="146"/>
    </location>
</feature>
<feature type="transmembrane region" description="Helical" evidence="6">
    <location>
        <begin position="215"/>
        <end position="233"/>
    </location>
</feature>
<feature type="transmembrane region" description="Helical" evidence="6">
    <location>
        <begin position="184"/>
        <end position="203"/>
    </location>
</feature>
<feature type="compositionally biased region" description="Basic and acidic residues" evidence="5">
    <location>
        <begin position="537"/>
        <end position="548"/>
    </location>
</feature>
<proteinExistence type="predicted"/>
<dbReference type="PANTHER" id="PTHR23501:SF43">
    <property type="entry name" value="MULTIDRUG TRANSPORTER, PUTATIVE (AFU_ORTHOLOGUE AFUA_6G03040)-RELATED"/>
    <property type="match status" value="1"/>
</dbReference>
<feature type="transmembrane region" description="Helical" evidence="6">
    <location>
        <begin position="284"/>
        <end position="306"/>
    </location>
</feature>
<keyword evidence="2 6" id="KW-0812">Transmembrane</keyword>
<feature type="transmembrane region" description="Helical" evidence="6">
    <location>
        <begin position="326"/>
        <end position="347"/>
    </location>
</feature>
<dbReference type="PROSITE" id="PS50850">
    <property type="entry name" value="MFS"/>
    <property type="match status" value="1"/>
</dbReference>
<protein>
    <submittedName>
        <fullName evidence="8">MFS general substrate transporter</fullName>
    </submittedName>
</protein>
<dbReference type="EMBL" id="QZAO01000174">
    <property type="protein sequence ID" value="THW73427.1"/>
    <property type="molecule type" value="Genomic_DNA"/>
</dbReference>
<dbReference type="PANTHER" id="PTHR23501">
    <property type="entry name" value="MAJOR FACILITATOR SUPERFAMILY"/>
    <property type="match status" value="1"/>
</dbReference>
<organism evidence="8 9">
    <name type="scientific">Aureobasidium pullulans</name>
    <name type="common">Black yeast</name>
    <name type="synonym">Pullularia pullulans</name>
    <dbReference type="NCBI Taxonomy" id="5580"/>
    <lineage>
        <taxon>Eukaryota</taxon>
        <taxon>Fungi</taxon>
        <taxon>Dikarya</taxon>
        <taxon>Ascomycota</taxon>
        <taxon>Pezizomycotina</taxon>
        <taxon>Dothideomycetes</taxon>
        <taxon>Dothideomycetidae</taxon>
        <taxon>Dothideales</taxon>
        <taxon>Saccotheciaceae</taxon>
        <taxon>Aureobasidium</taxon>
    </lineage>
</organism>
<dbReference type="Proteomes" id="UP000308802">
    <property type="component" value="Unassembled WGS sequence"/>
</dbReference>